<sequence length="117" mass="11333">MDVRCPKESTAFFWSGAGAAAAGKASFASGWSREDTGDGAAAPAAAPLGNPAAMNLSSESYISAAAVSAPDTGPPSPAPPPLIPPPRKSSSFGAGAAPAMVASSAAAPLSSSSRSQW</sequence>
<feature type="region of interest" description="Disordered" evidence="1">
    <location>
        <begin position="25"/>
        <end position="44"/>
    </location>
</feature>
<organism evidence="2">
    <name type="scientific">Arundo donax</name>
    <name type="common">Giant reed</name>
    <name type="synonym">Donax arundinaceus</name>
    <dbReference type="NCBI Taxonomy" id="35708"/>
    <lineage>
        <taxon>Eukaryota</taxon>
        <taxon>Viridiplantae</taxon>
        <taxon>Streptophyta</taxon>
        <taxon>Embryophyta</taxon>
        <taxon>Tracheophyta</taxon>
        <taxon>Spermatophyta</taxon>
        <taxon>Magnoliopsida</taxon>
        <taxon>Liliopsida</taxon>
        <taxon>Poales</taxon>
        <taxon>Poaceae</taxon>
        <taxon>PACMAD clade</taxon>
        <taxon>Arundinoideae</taxon>
        <taxon>Arundineae</taxon>
        <taxon>Arundo</taxon>
    </lineage>
</organism>
<dbReference type="EMBL" id="GBRH01220418">
    <property type="protein sequence ID" value="JAD77477.1"/>
    <property type="molecule type" value="Transcribed_RNA"/>
</dbReference>
<reference evidence="2" key="1">
    <citation type="submission" date="2014-09" db="EMBL/GenBank/DDBJ databases">
        <authorList>
            <person name="Magalhaes I.L.F."/>
            <person name="Oliveira U."/>
            <person name="Santos F.R."/>
            <person name="Vidigal T.H.D.A."/>
            <person name="Brescovit A.D."/>
            <person name="Santos A.J."/>
        </authorList>
    </citation>
    <scope>NUCLEOTIDE SEQUENCE</scope>
    <source>
        <tissue evidence="2">Shoot tissue taken approximately 20 cm above the soil surface</tissue>
    </source>
</reference>
<feature type="region of interest" description="Disordered" evidence="1">
    <location>
        <begin position="65"/>
        <end position="96"/>
    </location>
</feature>
<proteinExistence type="predicted"/>
<name>A0A0A9D149_ARUDO</name>
<dbReference type="AlphaFoldDB" id="A0A0A9D149"/>
<evidence type="ECO:0000256" key="1">
    <source>
        <dbReference type="SAM" id="MobiDB-lite"/>
    </source>
</evidence>
<feature type="compositionally biased region" description="Pro residues" evidence="1">
    <location>
        <begin position="72"/>
        <end position="87"/>
    </location>
</feature>
<accession>A0A0A9D149</accession>
<reference evidence="2" key="2">
    <citation type="journal article" date="2015" name="Data Brief">
        <title>Shoot transcriptome of the giant reed, Arundo donax.</title>
        <authorList>
            <person name="Barrero R.A."/>
            <person name="Guerrero F.D."/>
            <person name="Moolhuijzen P."/>
            <person name="Goolsby J.A."/>
            <person name="Tidwell J."/>
            <person name="Bellgard S.E."/>
            <person name="Bellgard M.I."/>
        </authorList>
    </citation>
    <scope>NUCLEOTIDE SEQUENCE</scope>
    <source>
        <tissue evidence="2">Shoot tissue taken approximately 20 cm above the soil surface</tissue>
    </source>
</reference>
<evidence type="ECO:0000313" key="2">
    <source>
        <dbReference type="EMBL" id="JAD77477.1"/>
    </source>
</evidence>
<protein>
    <submittedName>
        <fullName evidence="2">Uncharacterized protein</fullName>
    </submittedName>
</protein>